<dbReference type="AlphaFoldDB" id="A0A9P4MY92"/>
<evidence type="ECO:0000313" key="3">
    <source>
        <dbReference type="Proteomes" id="UP000799536"/>
    </source>
</evidence>
<dbReference type="Pfam" id="PF26061">
    <property type="entry name" value="DUF8021"/>
    <property type="match status" value="2"/>
</dbReference>
<protein>
    <recommendedName>
        <fullName evidence="1">DUF8021 domain-containing protein</fullName>
    </recommendedName>
</protein>
<sequence>MKYYLQLALATAWSLTAFGSVHRRGNSSGCDRACLESLLSDYLIALTSHDASLLPTTPDVKYAENDVLLPLGTGEWKVASSLGKYRHIISDPVSRQVAAITTLQENGKPVIYIVRLATNPEGEITEIQTHITRDSGGAALYENMTTPEPAWLETIPPEYRIPRAKLIAQTDKYYTGMERNNPKGNYSFFDPDCNRLEDGLQTTNQRTGDPYGHSNDTSFASLGCEAQFQTGFLGFVTKIRDRRYDVVDEERQAVLAFTTFDHNGTVRELPSVNGTSSPIPPYFDVPRTLAAAEAFRLRGEKLWRIEMTLTEVPYGARSPFVEAENFSGAGTNLTVATSCGRTCLEGVVDKVLASMLHNDTTNLPLARGVRYSENGQFIAIGDGLWETLDSFAIPDTDIYAARFADPETGTVAYWGSTLEETTLGVLALRIKVDRGQITEIEANSVRAEFTGPRGGTQTLMRPPLPVEWNGTSLGRLDAVFKQNSSENGTSISPALLNAYFDGLEHHSSAAVPFAASCSRRDNGLRLNVTCAAQMDGHGTTSNGLLSQTSAVRNRRILIADERKGVVLAVAMVDYSTTSANGTLPANQTVPSSYMVQQLIKVENWSILRVESMIKWMPFGYASVWSGT</sequence>
<feature type="domain" description="DUF8021" evidence="1">
    <location>
        <begin position="494"/>
        <end position="612"/>
    </location>
</feature>
<dbReference type="EMBL" id="ML993886">
    <property type="protein sequence ID" value="KAF2204038.1"/>
    <property type="molecule type" value="Genomic_DNA"/>
</dbReference>
<comment type="caution">
    <text evidence="2">The sequence shown here is derived from an EMBL/GenBank/DDBJ whole genome shotgun (WGS) entry which is preliminary data.</text>
</comment>
<dbReference type="OrthoDB" id="5229624at2759"/>
<reference evidence="2" key="1">
    <citation type="journal article" date="2020" name="Stud. Mycol.">
        <title>101 Dothideomycetes genomes: a test case for predicting lifestyles and emergence of pathogens.</title>
        <authorList>
            <person name="Haridas S."/>
            <person name="Albert R."/>
            <person name="Binder M."/>
            <person name="Bloem J."/>
            <person name="Labutti K."/>
            <person name="Salamov A."/>
            <person name="Andreopoulos B."/>
            <person name="Baker S."/>
            <person name="Barry K."/>
            <person name="Bills G."/>
            <person name="Bluhm B."/>
            <person name="Cannon C."/>
            <person name="Castanera R."/>
            <person name="Culley D."/>
            <person name="Daum C."/>
            <person name="Ezra D."/>
            <person name="Gonzalez J."/>
            <person name="Henrissat B."/>
            <person name="Kuo A."/>
            <person name="Liang C."/>
            <person name="Lipzen A."/>
            <person name="Lutzoni F."/>
            <person name="Magnuson J."/>
            <person name="Mondo S."/>
            <person name="Nolan M."/>
            <person name="Ohm R."/>
            <person name="Pangilinan J."/>
            <person name="Park H.-J."/>
            <person name="Ramirez L."/>
            <person name="Alfaro M."/>
            <person name="Sun H."/>
            <person name="Tritt A."/>
            <person name="Yoshinaga Y."/>
            <person name="Zwiers L.-H."/>
            <person name="Turgeon B."/>
            <person name="Goodwin S."/>
            <person name="Spatafora J."/>
            <person name="Crous P."/>
            <person name="Grigoriev I."/>
        </authorList>
    </citation>
    <scope>NUCLEOTIDE SEQUENCE</scope>
    <source>
        <strain evidence="2">ATCC 74209</strain>
    </source>
</reference>
<accession>A0A9P4MY92</accession>
<evidence type="ECO:0000259" key="1">
    <source>
        <dbReference type="Pfam" id="PF26061"/>
    </source>
</evidence>
<dbReference type="Proteomes" id="UP000799536">
    <property type="component" value="Unassembled WGS sequence"/>
</dbReference>
<proteinExistence type="predicted"/>
<feature type="domain" description="DUF8021" evidence="1">
    <location>
        <begin position="161"/>
        <end position="307"/>
    </location>
</feature>
<name>A0A9P4MY92_9PLEO</name>
<organism evidence="2 3">
    <name type="scientific">Delitschia confertaspora ATCC 74209</name>
    <dbReference type="NCBI Taxonomy" id="1513339"/>
    <lineage>
        <taxon>Eukaryota</taxon>
        <taxon>Fungi</taxon>
        <taxon>Dikarya</taxon>
        <taxon>Ascomycota</taxon>
        <taxon>Pezizomycotina</taxon>
        <taxon>Dothideomycetes</taxon>
        <taxon>Pleosporomycetidae</taxon>
        <taxon>Pleosporales</taxon>
        <taxon>Delitschiaceae</taxon>
        <taxon>Delitschia</taxon>
    </lineage>
</organism>
<evidence type="ECO:0000313" key="2">
    <source>
        <dbReference type="EMBL" id="KAF2204038.1"/>
    </source>
</evidence>
<dbReference type="InterPro" id="IPR058334">
    <property type="entry name" value="DUF8021"/>
</dbReference>
<keyword evidence="3" id="KW-1185">Reference proteome</keyword>
<gene>
    <name evidence="2" type="ORF">GQ43DRAFT_496476</name>
</gene>